<dbReference type="KEGG" id="bcoh:BC6307_06330"/>
<evidence type="ECO:0008006" key="4">
    <source>
        <dbReference type="Google" id="ProtNLM"/>
    </source>
</evidence>
<reference evidence="2 3" key="1">
    <citation type="submission" date="2016-12" db="EMBL/GenBank/DDBJ databases">
        <title>The whole genome sequencing and assembly of Bacillus cohnii DSM 6307T strain.</title>
        <authorList>
            <person name="Lee Y.-J."/>
            <person name="Yi H."/>
            <person name="Bahn Y.-S."/>
            <person name="Kim J.F."/>
            <person name="Lee D.-W."/>
        </authorList>
    </citation>
    <scope>NUCLEOTIDE SEQUENCE [LARGE SCALE GENOMIC DNA]</scope>
    <source>
        <strain evidence="2 3">DSM 6307</strain>
    </source>
</reference>
<gene>
    <name evidence="2" type="ORF">BC6307_06330</name>
</gene>
<keyword evidence="3" id="KW-1185">Reference proteome</keyword>
<keyword evidence="1" id="KW-1133">Transmembrane helix</keyword>
<dbReference type="PANTHER" id="PTHR40078">
    <property type="entry name" value="INTEGRAL MEMBRANE PROTEIN-RELATED"/>
    <property type="match status" value="1"/>
</dbReference>
<dbReference type="Pfam" id="PF19700">
    <property type="entry name" value="DUF6198"/>
    <property type="match status" value="1"/>
</dbReference>
<evidence type="ECO:0000256" key="1">
    <source>
        <dbReference type="SAM" id="Phobius"/>
    </source>
</evidence>
<dbReference type="Proteomes" id="UP000215224">
    <property type="component" value="Chromosome"/>
</dbReference>
<dbReference type="InterPro" id="IPR038750">
    <property type="entry name" value="YczE/YyaS-like"/>
</dbReference>
<feature type="transmembrane region" description="Helical" evidence="1">
    <location>
        <begin position="167"/>
        <end position="183"/>
    </location>
</feature>
<feature type="transmembrane region" description="Helical" evidence="1">
    <location>
        <begin position="140"/>
        <end position="161"/>
    </location>
</feature>
<keyword evidence="1" id="KW-0472">Membrane</keyword>
<feature type="transmembrane region" description="Helical" evidence="1">
    <location>
        <begin position="89"/>
        <end position="109"/>
    </location>
</feature>
<name>A0A223KXN1_9BACI</name>
<evidence type="ECO:0000313" key="3">
    <source>
        <dbReference type="Proteomes" id="UP000215224"/>
    </source>
</evidence>
<accession>A0A223KXN1</accession>
<feature type="transmembrane region" description="Helical" evidence="1">
    <location>
        <begin position="33"/>
        <end position="52"/>
    </location>
</feature>
<protein>
    <recommendedName>
        <fullName evidence="4">YitT family protein</fullName>
    </recommendedName>
</protein>
<dbReference type="PANTHER" id="PTHR40078:SF1">
    <property type="entry name" value="INTEGRAL MEMBRANE PROTEIN"/>
    <property type="match status" value="1"/>
</dbReference>
<dbReference type="AlphaFoldDB" id="A0A223KXN1"/>
<proteinExistence type="predicted"/>
<keyword evidence="1" id="KW-0812">Transmembrane</keyword>
<dbReference type="EMBL" id="CP018866">
    <property type="protein sequence ID" value="AST94245.1"/>
    <property type="molecule type" value="Genomic_DNA"/>
</dbReference>
<organism evidence="2 3">
    <name type="scientific">Sutcliffiella cohnii</name>
    <dbReference type="NCBI Taxonomy" id="33932"/>
    <lineage>
        <taxon>Bacteria</taxon>
        <taxon>Bacillati</taxon>
        <taxon>Bacillota</taxon>
        <taxon>Bacilli</taxon>
        <taxon>Bacillales</taxon>
        <taxon>Bacillaceae</taxon>
        <taxon>Sutcliffiella</taxon>
    </lineage>
</organism>
<evidence type="ECO:0000313" key="2">
    <source>
        <dbReference type="EMBL" id="AST94245.1"/>
    </source>
</evidence>
<sequence length="199" mass="21854">MGLGISLVTLAHLGTTAITSTPYVLSLFTTLSFGMYTMLFNTMYVLIQILLLKGDFPKIQYLQLLVGPVLGYSIDFRSPYISLIEKPNYFFQLTMVLVGCVIIAFSIVIQLKANVVNNPAEGVVKAIAFKVNKNFGTIKICFDVSLVLIAVIISVVALGSISGIREGTVISAVFIGLLVKRMQNLSNRNIRRRASAHYQ</sequence>